<dbReference type="Gene3D" id="3.40.50.200">
    <property type="entry name" value="Peptidase S8/S53 domain"/>
    <property type="match status" value="1"/>
</dbReference>
<evidence type="ECO:0000256" key="9">
    <source>
        <dbReference type="SAM" id="MobiDB-lite"/>
    </source>
</evidence>
<dbReference type="Gene3D" id="3.50.30.30">
    <property type="match status" value="1"/>
</dbReference>
<dbReference type="PROSITE" id="PS00138">
    <property type="entry name" value="SUBTILASE_SER"/>
    <property type="match status" value="1"/>
</dbReference>
<evidence type="ECO:0000259" key="12">
    <source>
        <dbReference type="Pfam" id="PF02225"/>
    </source>
</evidence>
<feature type="active site" description="Charge relay system" evidence="7">
    <location>
        <position position="334"/>
    </location>
</feature>
<evidence type="ECO:0000256" key="8">
    <source>
        <dbReference type="RuleBase" id="RU003355"/>
    </source>
</evidence>
<accession>A0ABY9THE5</accession>
<dbReference type="Pfam" id="PF02225">
    <property type="entry name" value="PA"/>
    <property type="match status" value="1"/>
</dbReference>
<comment type="similarity">
    <text evidence="7 8">Belongs to the peptidase S8 family.</text>
</comment>
<evidence type="ECO:0000256" key="5">
    <source>
        <dbReference type="ARBA" id="ARBA00022825"/>
    </source>
</evidence>
<reference evidence="14" key="1">
    <citation type="submission" date="2023-09" db="EMBL/GenBank/DDBJ databases">
        <authorList>
            <person name="Li S."/>
            <person name="Li X."/>
            <person name="Zhang C."/>
            <person name="Zhao Z."/>
        </authorList>
    </citation>
    <scope>NUCLEOTIDE SEQUENCE [LARGE SCALE GENOMIC DNA]</scope>
    <source>
        <strain evidence="14">SQ345</strain>
    </source>
</reference>
<dbReference type="PRINTS" id="PR00723">
    <property type="entry name" value="SUBTILISIN"/>
</dbReference>
<evidence type="ECO:0000259" key="11">
    <source>
        <dbReference type="Pfam" id="PF00082"/>
    </source>
</evidence>
<feature type="active site" description="Charge relay system" evidence="7">
    <location>
        <position position="697"/>
    </location>
</feature>
<dbReference type="InterPro" id="IPR023827">
    <property type="entry name" value="Peptidase_S8_Asp-AS"/>
</dbReference>
<dbReference type="EMBL" id="CP134146">
    <property type="protein sequence ID" value="WNC68243.1"/>
    <property type="molecule type" value="Genomic_DNA"/>
</dbReference>
<organism evidence="13 14">
    <name type="scientific">Thalassotalea nanhaiensis</name>
    <dbReference type="NCBI Taxonomy" id="3065648"/>
    <lineage>
        <taxon>Bacteria</taxon>
        <taxon>Pseudomonadati</taxon>
        <taxon>Pseudomonadota</taxon>
        <taxon>Gammaproteobacteria</taxon>
        <taxon>Alteromonadales</taxon>
        <taxon>Colwelliaceae</taxon>
        <taxon>Thalassotalea</taxon>
    </lineage>
</organism>
<feature type="region of interest" description="Disordered" evidence="9">
    <location>
        <begin position="318"/>
        <end position="337"/>
    </location>
</feature>
<keyword evidence="3 10" id="KW-0732">Signal</keyword>
<dbReference type="NCBIfam" id="TIGR03501">
    <property type="entry name" value="GlyGly_CTERM"/>
    <property type="match status" value="1"/>
</dbReference>
<dbReference type="InterPro" id="IPR034197">
    <property type="entry name" value="Peptidases_S8_3"/>
</dbReference>
<dbReference type="SUPFAM" id="SSF52025">
    <property type="entry name" value="PA domain"/>
    <property type="match status" value="1"/>
</dbReference>
<evidence type="ECO:0000256" key="10">
    <source>
        <dbReference type="SAM" id="SignalP"/>
    </source>
</evidence>
<feature type="domain" description="Peptidase S8/S53" evidence="11">
    <location>
        <begin position="240"/>
        <end position="731"/>
    </location>
</feature>
<feature type="signal peptide" evidence="10">
    <location>
        <begin position="1"/>
        <end position="32"/>
    </location>
</feature>
<dbReference type="InterPro" id="IPR020008">
    <property type="entry name" value="GlyGly_CTERM"/>
</dbReference>
<dbReference type="InterPro" id="IPR045051">
    <property type="entry name" value="SBT"/>
</dbReference>
<dbReference type="PANTHER" id="PTHR10795">
    <property type="entry name" value="PROPROTEIN CONVERTASE SUBTILISIN/KEXIN"/>
    <property type="match status" value="1"/>
</dbReference>
<dbReference type="InterPro" id="IPR003137">
    <property type="entry name" value="PA_domain"/>
</dbReference>
<evidence type="ECO:0000313" key="14">
    <source>
        <dbReference type="Proteomes" id="UP001248581"/>
    </source>
</evidence>
<evidence type="ECO:0000256" key="2">
    <source>
        <dbReference type="ARBA" id="ARBA00022670"/>
    </source>
</evidence>
<proteinExistence type="inferred from homology"/>
<dbReference type="InterPro" id="IPR036852">
    <property type="entry name" value="Peptidase_S8/S53_dom_sf"/>
</dbReference>
<dbReference type="Proteomes" id="UP001248581">
    <property type="component" value="Chromosome"/>
</dbReference>
<feature type="domain" description="PA" evidence="12">
    <location>
        <begin position="518"/>
        <end position="609"/>
    </location>
</feature>
<dbReference type="Pfam" id="PF22352">
    <property type="entry name" value="K319L-like_PKD"/>
    <property type="match status" value="1"/>
</dbReference>
<keyword evidence="1" id="KW-0964">Secreted</keyword>
<dbReference type="SUPFAM" id="SSF49299">
    <property type="entry name" value="PKD domain"/>
    <property type="match status" value="1"/>
</dbReference>
<sequence length="1755" mass="190352">MTVSSREKVVFKRTTLAALTALYFGAVGQAYAEAGFKSVEGTSLTVPTFTKEDVLKYNEQRQEMLQSDLLNDFIGNVNVVRKQLTPEQIFQPEEGVSGKQTYIVQMNAEPVAVYNGGIEGFAATTAPTNRSLMAKGRVNVTSADATKYSNFILNEQNSFISSVQNAGADVEVTKQFSIASNAMVVEMTQEDAILMSQQDGVKRITPNRIFELRTDRGPKNIGADKVWDGSVTPDSLPVKGEGMVVGIIDTGINTDHEAFASDEQFTAARGGNAGEYYGDCALEENEAYNLCNDKLIGVYSYPEITKIYNAKEFQSSPWRNDQIRPENGEDYNGHGSHTASTAAGNAIDVVALQTANGEAVSDGVDLPFTFPEGVSGVAPRAHVISYQVCWPGGGGDPYAGCPESAILSAFEDAISDGVDAINFSIGGSESFPWEDPMELAFLAAREAGISVAAAAGNSGAYWTADHTSPWVTTVGASTHDRVLSAGDKMMLASDFTGPDHWSKPNRDIEGKGFNGEFTGNLVLAKHYDDPDAGDGYAVELCNAPFPADTFTSDQIVVCKRGDIARVAKAENVAAGGAGGFILYNAGWSETTVADNYVIPGIHIDASNGGKIVRWIDSTDWENSTYTATIPAGVNTYTTDGVANSLAIFSSTGPAKTTNTLVPDLTAPGVDIYAANADDQPFTAYPRSSDWTMMSGTSMAAPHVTGAMTLLSQMHPDWTPAEIQSALMMTAKPVSLHLGRGLYVPTFYHFMAGAGAIDVSLATQAGLVLDESIEGYKSANPNNGGVDNWTNIPSMVDMDCEKSCSFMRTVKATQDGSWNAAVLAEDSDVEITVMPSSFNLKAGETKDVLVKVTVPSIKELKTEPSEPGAPWEAVDGNYSIYNAMLTLTEVNNAAPEAHMPIVVTAVFNQLPFSKDFDIYADTGSIPFRVNTDNYSEFTPRNYGLVKAETETQNKLMTRPLMSDEYVTQDHWGFKTIVVPEGTKRLVVSASQATTEIGYENSNPSLIKFWPAVLIGLDKNNSGSFIPTEQDYADAVEEVGYESYAWRKQFDGEAVCGSMSESQENICSIIDPVPGTYWIASPQMAKNPQTDLTTRVRSEMRWAVLGADSDASNMTMSGPESHDGNGDYNLEFSWDLPGSEKGEVYYGGFDLGNMPGAEGTLGFTALNIAHGGDTVSWSVDKDAARNMDIIDVTMKVLPNLEAGDRDFDLNVTIPEGFRLATGTVSANHKYLEEMVIADNNSFNLAGTQLTTRNVQRDYIVTTNLTSEQCHTPLIDEFSTGGYIDLQGEFGIQPQADWFVGDYKENFDVPIDWLFYKSGANFNIYNQENAGYLRLNPTGAHKFNNTYWSMRWHRGPGFLYEGLAPFWNGDFEMEYQRHYEDPKGLTLASQYAADRPDLGDLVFMEFDNVKDKYTGDLYDYEMILRNGMDYNEGMFEVIYAYDNLSANLKKGAVHLEGFDSNFSINAGPKEGFLYSFVGFDNLDEVLQDDLVICFDYHGPEQSEMEVSFKVVVAPEAVGSVHDFVFDYSIAGQPTESVTHSIEVKGNIKVAQLDDMTVAEDSRIDAIEVLHIDANNVDNMLEVSGENVTAEVDGMIFNLIPNADFSGETEVFVTVRDMEHSGDAATTSFILTVTPTNDMPMAAVATAEVTIEEGQVVTLDGTPSSDVDGDELTFSWEGPGTIADASAALTEVSALSVGSHEFTLTVTDGTETVTATVVVQVDAKPAPEVESDKSSSGSGSFGWMLLALPLLMVRRKKLH</sequence>
<dbReference type="Pfam" id="PF00082">
    <property type="entry name" value="Peptidase_S8"/>
    <property type="match status" value="1"/>
</dbReference>
<evidence type="ECO:0000256" key="3">
    <source>
        <dbReference type="ARBA" id="ARBA00022729"/>
    </source>
</evidence>
<protein>
    <submittedName>
        <fullName evidence="13">S8 family serine peptidase</fullName>
    </submittedName>
</protein>
<dbReference type="InterPro" id="IPR046450">
    <property type="entry name" value="PA_dom_sf"/>
</dbReference>
<dbReference type="InterPro" id="IPR023828">
    <property type="entry name" value="Peptidase_S8_Ser-AS"/>
</dbReference>
<dbReference type="Gene3D" id="2.60.40.10">
    <property type="entry name" value="Immunoglobulins"/>
    <property type="match status" value="1"/>
</dbReference>
<dbReference type="InterPro" id="IPR000209">
    <property type="entry name" value="Peptidase_S8/S53_dom"/>
</dbReference>
<keyword evidence="2 7" id="KW-0645">Protease</keyword>
<dbReference type="SUPFAM" id="SSF52743">
    <property type="entry name" value="Subtilisin-like"/>
    <property type="match status" value="1"/>
</dbReference>
<evidence type="ECO:0000256" key="7">
    <source>
        <dbReference type="PROSITE-ProRule" id="PRU01240"/>
    </source>
</evidence>
<keyword evidence="6" id="KW-0325">Glycoprotein</keyword>
<evidence type="ECO:0000256" key="6">
    <source>
        <dbReference type="ARBA" id="ARBA00023180"/>
    </source>
</evidence>
<dbReference type="PROSITE" id="PS00136">
    <property type="entry name" value="SUBTILASE_ASP"/>
    <property type="match status" value="1"/>
</dbReference>
<feature type="active site" description="Charge relay system" evidence="7">
    <location>
        <position position="249"/>
    </location>
</feature>
<evidence type="ECO:0000256" key="4">
    <source>
        <dbReference type="ARBA" id="ARBA00022801"/>
    </source>
</evidence>
<dbReference type="PROSITE" id="PS51892">
    <property type="entry name" value="SUBTILASE"/>
    <property type="match status" value="1"/>
</dbReference>
<evidence type="ECO:0000256" key="1">
    <source>
        <dbReference type="ARBA" id="ARBA00022525"/>
    </source>
</evidence>
<dbReference type="InterPro" id="IPR035986">
    <property type="entry name" value="PKD_dom_sf"/>
</dbReference>
<keyword evidence="14" id="KW-1185">Reference proteome</keyword>
<keyword evidence="4 7" id="KW-0378">Hydrolase</keyword>
<dbReference type="InterPro" id="IPR015500">
    <property type="entry name" value="Peptidase_S8_subtilisin-rel"/>
</dbReference>
<name>A0ABY9THE5_9GAMM</name>
<dbReference type="CDD" id="cd04852">
    <property type="entry name" value="Peptidases_S8_3"/>
    <property type="match status" value="1"/>
</dbReference>
<dbReference type="CDD" id="cd02120">
    <property type="entry name" value="PA_subtilisin_like"/>
    <property type="match status" value="1"/>
</dbReference>
<dbReference type="PIRSF" id="PIRSF037895">
    <property type="entry name" value="Subtilisin_rel_Sama_2696"/>
    <property type="match status" value="1"/>
</dbReference>
<gene>
    <name evidence="13" type="ORF">RI845_17160</name>
</gene>
<feature type="chain" id="PRO_5046527314" evidence="10">
    <location>
        <begin position="33"/>
        <end position="1755"/>
    </location>
</feature>
<dbReference type="InterPro" id="IPR013783">
    <property type="entry name" value="Ig-like_fold"/>
</dbReference>
<dbReference type="RefSeq" id="WP_348387400.1">
    <property type="nucleotide sequence ID" value="NZ_CP134146.1"/>
</dbReference>
<keyword evidence="5 7" id="KW-0720">Serine protease</keyword>
<dbReference type="InterPro" id="IPR017311">
    <property type="entry name" value="Sama-2696"/>
</dbReference>
<evidence type="ECO:0000313" key="13">
    <source>
        <dbReference type="EMBL" id="WNC68243.1"/>
    </source>
</evidence>